<feature type="active site" description="Proton donor/acceptor" evidence="8">
    <location>
        <position position="239"/>
    </location>
</feature>
<evidence type="ECO:0000256" key="4">
    <source>
        <dbReference type="ARBA" id="ARBA00012570"/>
    </source>
</evidence>
<dbReference type="GO" id="GO:0008903">
    <property type="term" value="F:hydroxypyruvate isomerase activity"/>
    <property type="evidence" value="ECO:0007669"/>
    <property type="project" value="UniProtKB-EC"/>
</dbReference>
<evidence type="ECO:0000313" key="11">
    <source>
        <dbReference type="Proteomes" id="UP000694546"/>
    </source>
</evidence>
<name>A0A8C5A769_GADMO</name>
<dbReference type="AlphaFoldDB" id="A0A8C5A769"/>
<reference evidence="10" key="1">
    <citation type="submission" date="2025-08" db="UniProtKB">
        <authorList>
            <consortium name="Ensembl"/>
        </authorList>
    </citation>
    <scope>IDENTIFICATION</scope>
</reference>
<evidence type="ECO:0000259" key="9">
    <source>
        <dbReference type="Pfam" id="PF01261"/>
    </source>
</evidence>
<accession>A0A8C5A769</accession>
<dbReference type="InterPro" id="IPR036237">
    <property type="entry name" value="Xyl_isomerase-like_sf"/>
</dbReference>
<dbReference type="GeneTree" id="ENSGT00390000005462"/>
<sequence>MNAGMFPSTGSAPCDSNMSRLKFCANISWLYTELPDLTQRICAAASDGFKAVEAAWPYDTKIEHIQRARNDNGVKVVLINTPPGDMKAGDLGLAAVPGREAEFRQGLQLALKYANALDCKRIHLMAGRVPVGSDRAEVASEMESTFVQNLQYAADVLMKEGVTGLIEPINTRITDPRYFLDSPHHAAAVIEKVGKPNIKLQMIAQVPGRNEPDSAGELKYQYLFSLLESMGYTEYIGCEYKPLGSTSESLGWFRDYMTASK</sequence>
<dbReference type="PANTHER" id="PTHR43489:SF6">
    <property type="entry name" value="HYDROXYPYRUVATE ISOMERASE-RELATED"/>
    <property type="match status" value="1"/>
</dbReference>
<dbReference type="GO" id="GO:0046487">
    <property type="term" value="P:glyoxylate metabolic process"/>
    <property type="evidence" value="ECO:0007669"/>
    <property type="project" value="TreeGrafter"/>
</dbReference>
<dbReference type="Proteomes" id="UP000694546">
    <property type="component" value="Chromosome 12"/>
</dbReference>
<gene>
    <name evidence="10" type="primary">hyi</name>
</gene>
<comment type="similarity">
    <text evidence="3 7">Belongs to the hyi family.</text>
</comment>
<dbReference type="PIRSF" id="PIRSF006241">
    <property type="entry name" value="HyI"/>
    <property type="match status" value="1"/>
</dbReference>
<protein>
    <recommendedName>
        <fullName evidence="5 7">Putative hydroxypyruvate isomerase</fullName>
        <ecNumber evidence="4 7">5.3.1.22</ecNumber>
    </recommendedName>
</protein>
<evidence type="ECO:0000313" key="10">
    <source>
        <dbReference type="Ensembl" id="ENSGMOP00000027687.1"/>
    </source>
</evidence>
<dbReference type="Pfam" id="PF01261">
    <property type="entry name" value="AP_endonuc_2"/>
    <property type="match status" value="1"/>
</dbReference>
<evidence type="ECO:0000256" key="5">
    <source>
        <dbReference type="ARBA" id="ARBA00017985"/>
    </source>
</evidence>
<dbReference type="SUPFAM" id="SSF51658">
    <property type="entry name" value="Xylose isomerase-like"/>
    <property type="match status" value="1"/>
</dbReference>
<evidence type="ECO:0000256" key="3">
    <source>
        <dbReference type="ARBA" id="ARBA00005962"/>
    </source>
</evidence>
<feature type="active site" description="Proton donor/acceptor" evidence="8">
    <location>
        <position position="167"/>
    </location>
</feature>
<evidence type="ECO:0000256" key="6">
    <source>
        <dbReference type="ARBA" id="ARBA00023235"/>
    </source>
</evidence>
<dbReference type="PANTHER" id="PTHR43489">
    <property type="entry name" value="ISOMERASE"/>
    <property type="match status" value="1"/>
</dbReference>
<comment type="function">
    <text evidence="2 7">Catalyzes the reversible isomerization between hydroxypyruvate and 2-hydroxy-3-oxopropanoate (also termed tartronate semialdehyde).</text>
</comment>
<evidence type="ECO:0000256" key="1">
    <source>
        <dbReference type="ARBA" id="ARBA00000476"/>
    </source>
</evidence>
<keyword evidence="11" id="KW-1185">Reference proteome</keyword>
<proteinExistence type="inferred from homology"/>
<evidence type="ECO:0000256" key="7">
    <source>
        <dbReference type="PIRNR" id="PIRNR006241"/>
    </source>
</evidence>
<dbReference type="InterPro" id="IPR013022">
    <property type="entry name" value="Xyl_isomerase-like_TIM-brl"/>
</dbReference>
<reference evidence="10" key="2">
    <citation type="submission" date="2025-09" db="UniProtKB">
        <authorList>
            <consortium name="Ensembl"/>
        </authorList>
    </citation>
    <scope>IDENTIFICATION</scope>
</reference>
<evidence type="ECO:0000256" key="8">
    <source>
        <dbReference type="PIRSR" id="PIRSR006241-50"/>
    </source>
</evidence>
<keyword evidence="6 7" id="KW-0413">Isomerase</keyword>
<dbReference type="Gene3D" id="3.20.20.150">
    <property type="entry name" value="Divalent-metal-dependent TIM barrel enzymes"/>
    <property type="match status" value="2"/>
</dbReference>
<dbReference type="Ensembl" id="ENSGMOT00000025374.1">
    <property type="protein sequence ID" value="ENSGMOP00000027687.1"/>
    <property type="gene ID" value="ENSGMOG00000008681.2"/>
</dbReference>
<dbReference type="InterPro" id="IPR026040">
    <property type="entry name" value="HyI-like"/>
</dbReference>
<dbReference type="EC" id="5.3.1.22" evidence="4 7"/>
<comment type="catalytic activity">
    <reaction evidence="1 7">
        <text>3-hydroxypyruvate = 2-hydroxy-3-oxopropanoate</text>
        <dbReference type="Rhea" id="RHEA:11952"/>
        <dbReference type="ChEBI" id="CHEBI:17180"/>
        <dbReference type="ChEBI" id="CHEBI:57978"/>
        <dbReference type="EC" id="5.3.1.22"/>
    </reaction>
</comment>
<dbReference type="InterPro" id="IPR050417">
    <property type="entry name" value="Sugar_Epim/Isomerase"/>
</dbReference>
<organism evidence="10 11">
    <name type="scientific">Gadus morhua</name>
    <name type="common">Atlantic cod</name>
    <dbReference type="NCBI Taxonomy" id="8049"/>
    <lineage>
        <taxon>Eukaryota</taxon>
        <taxon>Metazoa</taxon>
        <taxon>Chordata</taxon>
        <taxon>Craniata</taxon>
        <taxon>Vertebrata</taxon>
        <taxon>Euteleostomi</taxon>
        <taxon>Actinopterygii</taxon>
        <taxon>Neopterygii</taxon>
        <taxon>Teleostei</taxon>
        <taxon>Neoteleostei</taxon>
        <taxon>Acanthomorphata</taxon>
        <taxon>Zeiogadaria</taxon>
        <taxon>Gadariae</taxon>
        <taxon>Gadiformes</taxon>
        <taxon>Gadoidei</taxon>
        <taxon>Gadidae</taxon>
        <taxon>Gadus</taxon>
    </lineage>
</organism>
<evidence type="ECO:0000256" key="2">
    <source>
        <dbReference type="ARBA" id="ARBA00002968"/>
    </source>
</evidence>
<feature type="domain" description="Xylose isomerase-like TIM barrel" evidence="9">
    <location>
        <begin position="43"/>
        <end position="202"/>
    </location>
</feature>